<evidence type="ECO:0000313" key="1">
    <source>
        <dbReference type="EMBL" id="APD92230.1"/>
    </source>
</evidence>
<name>A0AAC9JED8_9ALTE</name>
<gene>
    <name evidence="1" type="ORF">BM524_20150</name>
</gene>
<geneLocation type="plasmid" evidence="2">
    <name>pamcp48-600</name>
</geneLocation>
<dbReference type="Proteomes" id="UP000182101">
    <property type="component" value="Plasmid pAMCP48-600"/>
</dbReference>
<keyword evidence="1" id="KW-0614">Plasmid</keyword>
<sequence length="59" mass="6593">MNPQHSSDGQLNDRNKWQPFTVVCINSNSNGLRAKKLAAACGDLDRKLAEIFKIKFKSS</sequence>
<proteinExistence type="predicted"/>
<protein>
    <submittedName>
        <fullName evidence="1">Uncharacterized protein</fullName>
    </submittedName>
</protein>
<organism evidence="1 2">
    <name type="scientific">Alteromonas mediterranea</name>
    <dbReference type="NCBI Taxonomy" id="314275"/>
    <lineage>
        <taxon>Bacteria</taxon>
        <taxon>Pseudomonadati</taxon>
        <taxon>Pseudomonadota</taxon>
        <taxon>Gammaproteobacteria</taxon>
        <taxon>Alteromonadales</taxon>
        <taxon>Alteromonadaceae</taxon>
        <taxon>Alteromonas/Salinimonas group</taxon>
        <taxon>Alteromonas</taxon>
    </lineage>
</organism>
<accession>A0AAC9JED8</accession>
<reference evidence="1 2" key="1">
    <citation type="submission" date="2016-11" db="EMBL/GenBank/DDBJ databases">
        <title>Networking in microbes: conjugative elements and plasmids in the genus Alteromonas.</title>
        <authorList>
            <person name="Lopez-Perez M."/>
            <person name="Ramon-Marco N."/>
            <person name="Rodriguez-Valera F."/>
        </authorList>
    </citation>
    <scope>NUCLEOTIDE SEQUENCE [LARGE SCALE GENOMIC DNA]</scope>
    <source>
        <strain evidence="1 2">CP48</strain>
        <plasmid evidence="2">pamcp48-600</plasmid>
    </source>
</reference>
<dbReference type="AlphaFoldDB" id="A0AAC9JED8"/>
<dbReference type="RefSeq" id="WP_071960843.1">
    <property type="nucleotide sequence ID" value="NZ_CP018025.1"/>
</dbReference>
<dbReference type="EMBL" id="CP018025">
    <property type="protein sequence ID" value="APD92230.1"/>
    <property type="molecule type" value="Genomic_DNA"/>
</dbReference>
<evidence type="ECO:0000313" key="2">
    <source>
        <dbReference type="Proteomes" id="UP000182101"/>
    </source>
</evidence>